<keyword evidence="4" id="KW-1185">Reference proteome</keyword>
<organism evidence="3 4">
    <name type="scientific">Emiliania huxleyi (strain CCMP1516)</name>
    <dbReference type="NCBI Taxonomy" id="280463"/>
    <lineage>
        <taxon>Eukaryota</taxon>
        <taxon>Haptista</taxon>
        <taxon>Haptophyta</taxon>
        <taxon>Prymnesiophyceae</taxon>
        <taxon>Isochrysidales</taxon>
        <taxon>Noelaerhabdaceae</taxon>
        <taxon>Emiliania</taxon>
    </lineage>
</organism>
<protein>
    <submittedName>
        <fullName evidence="3">Uncharacterized protein</fullName>
    </submittedName>
</protein>
<evidence type="ECO:0000313" key="3">
    <source>
        <dbReference type="EnsemblProtists" id="EOD30586"/>
    </source>
</evidence>
<feature type="compositionally biased region" description="Low complexity" evidence="1">
    <location>
        <begin position="374"/>
        <end position="390"/>
    </location>
</feature>
<sequence>MNDRPRRPSRSPARTRSDSGTGSSKAAPNKGPSREPTDAEFDALHKKLDTALLLCVIAVLVVMEEPAALVRDVTEAVLSAPRQFDFIESQTLNGSIAIGLSLLSLYSWALLYGVERTGAAVQRPWTAALHSAGSLLELGLGLCATLDLEAAASVVGPLEEGSYQVPWARASACVALAVTVPTGVLLARHSSRSGVRHLADTAFGLYHAARALEAARVLALSPRLLPNLWILLHSGTAVRLVGFFVTPYSSTDGARGDLFTEPLCYTFTLLLAGFLVAAFVYPPHYLLLSLAAFALANRIAPPALSVRLPGSPRKTSSREPARQSTGGDTGARQSTGGDTGGALKAQPAANKPSADRQPSADQSLPPDPQPAEPQPAEAYPVGESPRASPRPAAPAPPPPQPPPQWRRRLLRAALDAALVASFGALASRTMRLGEWDAYWTHQREHVWGRLDYYQPVVDFVSQPMRPSLCVLTYVATVYFLLKTYVIERPVVRRAHRKFAAHGNGRVVLVHGVGSAVELFVGMCAILRPDRQWLTHTAVGLALLVNVPSGFLLTPRVYGVKHLTVPGFALFGVSRIIEALRTLFIHPAHVHGLWILLQATSTPKPPDRDADPRPRAPDFTPLTPRPKVGTLVRLFGYFVLPYSSTDGARGDLFTEPVNYTLNILLSGYITAGFVYPPRILVLSLFLYVWAYPFWPPSLAARRRPRLSCAEPTETAAWRETWRESAARRAASS</sequence>
<feature type="transmembrane region" description="Helical" evidence="2">
    <location>
        <begin position="409"/>
        <end position="426"/>
    </location>
</feature>
<dbReference type="AlphaFoldDB" id="A0A0D3K4A1"/>
<dbReference type="PaxDb" id="2903-EOD30586"/>
<feature type="transmembrane region" description="Helical" evidence="2">
    <location>
        <begin position="464"/>
        <end position="485"/>
    </location>
</feature>
<dbReference type="PANTHER" id="PTHR48125:SF12">
    <property type="entry name" value="AT HOOK TRANSCRIPTION FACTOR FAMILY-RELATED"/>
    <property type="match status" value="1"/>
</dbReference>
<dbReference type="HOGENOM" id="CLU_407959_0_0_1"/>
<proteinExistence type="predicted"/>
<feature type="compositionally biased region" description="Pro residues" evidence="1">
    <location>
        <begin position="391"/>
        <end position="404"/>
    </location>
</feature>
<name>A0A0D3K4A1_EMIH1</name>
<feature type="transmembrane region" description="Helical" evidence="2">
    <location>
        <begin position="506"/>
        <end position="527"/>
    </location>
</feature>
<reference evidence="4" key="1">
    <citation type="journal article" date="2013" name="Nature">
        <title>Pan genome of the phytoplankton Emiliania underpins its global distribution.</title>
        <authorList>
            <person name="Read B.A."/>
            <person name="Kegel J."/>
            <person name="Klute M.J."/>
            <person name="Kuo A."/>
            <person name="Lefebvre S.C."/>
            <person name="Maumus F."/>
            <person name="Mayer C."/>
            <person name="Miller J."/>
            <person name="Monier A."/>
            <person name="Salamov A."/>
            <person name="Young J."/>
            <person name="Aguilar M."/>
            <person name="Claverie J.M."/>
            <person name="Frickenhaus S."/>
            <person name="Gonzalez K."/>
            <person name="Herman E.K."/>
            <person name="Lin Y.C."/>
            <person name="Napier J."/>
            <person name="Ogata H."/>
            <person name="Sarno A.F."/>
            <person name="Shmutz J."/>
            <person name="Schroeder D."/>
            <person name="de Vargas C."/>
            <person name="Verret F."/>
            <person name="von Dassow P."/>
            <person name="Valentin K."/>
            <person name="Van de Peer Y."/>
            <person name="Wheeler G."/>
            <person name="Dacks J.B."/>
            <person name="Delwiche C.F."/>
            <person name="Dyhrman S.T."/>
            <person name="Glockner G."/>
            <person name="John U."/>
            <person name="Richards T."/>
            <person name="Worden A.Z."/>
            <person name="Zhang X."/>
            <person name="Grigoriev I.V."/>
            <person name="Allen A.E."/>
            <person name="Bidle K."/>
            <person name="Borodovsky M."/>
            <person name="Bowler C."/>
            <person name="Brownlee C."/>
            <person name="Cock J.M."/>
            <person name="Elias M."/>
            <person name="Gladyshev V.N."/>
            <person name="Groth M."/>
            <person name="Guda C."/>
            <person name="Hadaegh A."/>
            <person name="Iglesias-Rodriguez M.D."/>
            <person name="Jenkins J."/>
            <person name="Jones B.M."/>
            <person name="Lawson T."/>
            <person name="Leese F."/>
            <person name="Lindquist E."/>
            <person name="Lobanov A."/>
            <person name="Lomsadze A."/>
            <person name="Malik S.B."/>
            <person name="Marsh M.E."/>
            <person name="Mackinder L."/>
            <person name="Mock T."/>
            <person name="Mueller-Roeber B."/>
            <person name="Pagarete A."/>
            <person name="Parker M."/>
            <person name="Probert I."/>
            <person name="Quesneville H."/>
            <person name="Raines C."/>
            <person name="Rensing S.A."/>
            <person name="Riano-Pachon D.M."/>
            <person name="Richier S."/>
            <person name="Rokitta S."/>
            <person name="Shiraiwa Y."/>
            <person name="Soanes D.M."/>
            <person name="van der Giezen M."/>
            <person name="Wahlund T.M."/>
            <person name="Williams B."/>
            <person name="Wilson W."/>
            <person name="Wolfe G."/>
            <person name="Wurch L.L."/>
        </authorList>
    </citation>
    <scope>NUCLEOTIDE SEQUENCE</scope>
</reference>
<evidence type="ECO:0000313" key="4">
    <source>
        <dbReference type="Proteomes" id="UP000013827"/>
    </source>
</evidence>
<accession>A0A0D3K4A1</accession>
<reference evidence="3" key="2">
    <citation type="submission" date="2024-10" db="UniProtKB">
        <authorList>
            <consortium name="EnsemblProtists"/>
        </authorList>
    </citation>
    <scope>IDENTIFICATION</scope>
</reference>
<feature type="region of interest" description="Disordered" evidence="1">
    <location>
        <begin position="602"/>
        <end position="622"/>
    </location>
</feature>
<dbReference type="RefSeq" id="XP_005783015.1">
    <property type="nucleotide sequence ID" value="XM_005782958.1"/>
</dbReference>
<dbReference type="Proteomes" id="UP000013827">
    <property type="component" value="Unassembled WGS sequence"/>
</dbReference>
<keyword evidence="2" id="KW-0472">Membrane</keyword>
<feature type="compositionally biased region" description="Polar residues" evidence="1">
    <location>
        <begin position="322"/>
        <end position="336"/>
    </location>
</feature>
<feature type="region of interest" description="Disordered" evidence="1">
    <location>
        <begin position="304"/>
        <end position="405"/>
    </location>
</feature>
<feature type="region of interest" description="Disordered" evidence="1">
    <location>
        <begin position="1"/>
        <end position="38"/>
    </location>
</feature>
<feature type="transmembrane region" description="Helical" evidence="2">
    <location>
        <begin position="674"/>
        <end position="693"/>
    </location>
</feature>
<feature type="transmembrane region" description="Helical" evidence="2">
    <location>
        <begin position="91"/>
        <end position="114"/>
    </location>
</feature>
<feature type="transmembrane region" description="Helical" evidence="2">
    <location>
        <begin position="533"/>
        <end position="552"/>
    </location>
</feature>
<feature type="transmembrane region" description="Helical" evidence="2">
    <location>
        <begin position="263"/>
        <end position="281"/>
    </location>
</feature>
<keyword evidence="2" id="KW-0812">Transmembrane</keyword>
<dbReference type="GeneID" id="17275860"/>
<dbReference type="KEGG" id="ehx:EMIHUDRAFT_442494"/>
<feature type="compositionally biased region" description="Basic and acidic residues" evidence="1">
    <location>
        <begin position="604"/>
        <end position="615"/>
    </location>
</feature>
<dbReference type="EnsemblProtists" id="EOD30586">
    <property type="protein sequence ID" value="EOD30586"/>
    <property type="gene ID" value="EMIHUDRAFT_442494"/>
</dbReference>
<evidence type="ECO:0000256" key="2">
    <source>
        <dbReference type="SAM" id="Phobius"/>
    </source>
</evidence>
<evidence type="ECO:0000256" key="1">
    <source>
        <dbReference type="SAM" id="MobiDB-lite"/>
    </source>
</evidence>
<keyword evidence="2" id="KW-1133">Transmembrane helix</keyword>
<dbReference type="PANTHER" id="PTHR48125">
    <property type="entry name" value="LP07818P1"/>
    <property type="match status" value="1"/>
</dbReference>
<feature type="transmembrane region" description="Helical" evidence="2">
    <location>
        <begin position="167"/>
        <end position="187"/>
    </location>
</feature>